<dbReference type="InterPro" id="IPR055222">
    <property type="entry name" value="PRISE-like_Rossmann-fold"/>
</dbReference>
<reference evidence="3" key="2">
    <citation type="journal article" date="2018" name="Nat. Commun.">
        <title>Extreme sensitivity to ultraviolet light in the fungal pathogen causing white-nose syndrome of bats.</title>
        <authorList>
            <person name="Palmer J.M."/>
            <person name="Drees K.P."/>
            <person name="Foster J.T."/>
            <person name="Lindner D.L."/>
        </authorList>
    </citation>
    <scope>NUCLEOTIDE SEQUENCE [LARGE SCALE GENOMIC DNA]</scope>
    <source>
        <strain evidence="3">UAMH 10579</strain>
    </source>
</reference>
<dbReference type="RefSeq" id="XP_018129733.1">
    <property type="nucleotide sequence ID" value="XM_018276213.1"/>
</dbReference>
<keyword evidence="3" id="KW-1185">Reference proteome</keyword>
<reference evidence="2 3" key="1">
    <citation type="submission" date="2016-03" db="EMBL/GenBank/DDBJ databases">
        <title>Comparative genomics of Pseudogymnoascus destructans, the fungus causing white-nose syndrome of bats.</title>
        <authorList>
            <person name="Palmer J.M."/>
            <person name="Drees K.P."/>
            <person name="Foster J.T."/>
            <person name="Lindner D.L."/>
        </authorList>
    </citation>
    <scope>NUCLEOTIDE SEQUENCE [LARGE SCALE GENOMIC DNA]</scope>
    <source>
        <strain evidence="2 3">UAMH 10579</strain>
    </source>
</reference>
<dbReference type="PANTHER" id="PTHR32487">
    <property type="entry name" value="3-OXO-DELTA(4,5)-STEROID 5-BETA-REDUCTASE"/>
    <property type="match status" value="1"/>
</dbReference>
<name>A0A1B8GJI0_9PEZI</name>
<dbReference type="STRING" id="342668.A0A1B8GJI0"/>
<evidence type="ECO:0000259" key="1">
    <source>
        <dbReference type="Pfam" id="PF22917"/>
    </source>
</evidence>
<proteinExistence type="predicted"/>
<accession>A0A1B8GJI0</accession>
<sequence>MPSAIIVLALGKDQKQWSTIHAISRSQKEEYPSTVKHRHVDLSGDPNSIANELKGVEAEYLFFAAYIQKESEQESWDVNGALLENFLEALKITGANKKLKRVLLVTGAKQYGVHLGQAKNPMEESDPWLTGSEWPPNFYYNQQEILKKQAANGGWEWVVTYPNDVIGMARGNFMNLSTSLGIYAAINKEINQELPFPGAETFYTRFDTFTSSKLHAEFALWAILAPKAANRAFNVVNGDVQSWQNLWPKLAARFKCKIPANQFTRPSPLASSTTLSRPPIDALASEIGLKGTAAVKPSTLEQRIKLSEWSKDEKVKKVWNDIAAREGLERKAFEQATWEFLDFVLGRNYDLVLNMTEARKMGFEGFVDTWEALDETFTELEEAGVLPKIK</sequence>
<dbReference type="PANTHER" id="PTHR32487:SF0">
    <property type="entry name" value="3-OXO-DELTA(4,5)-STEROID 5-BETA-REDUCTASE"/>
    <property type="match status" value="1"/>
</dbReference>
<protein>
    <recommendedName>
        <fullName evidence="1">PRISE-like Rossmann-fold domain-containing protein</fullName>
    </recommendedName>
</protein>
<dbReference type="CDD" id="cd08948">
    <property type="entry name" value="5beta-POR_like_SDR_a"/>
    <property type="match status" value="1"/>
</dbReference>
<evidence type="ECO:0000313" key="3">
    <source>
        <dbReference type="Proteomes" id="UP000091956"/>
    </source>
</evidence>
<dbReference type="Proteomes" id="UP000091956">
    <property type="component" value="Unassembled WGS sequence"/>
</dbReference>
<dbReference type="EMBL" id="KV460231">
    <property type="protein sequence ID" value="OBT96000.1"/>
    <property type="molecule type" value="Genomic_DNA"/>
</dbReference>
<dbReference type="Gene3D" id="3.40.50.720">
    <property type="entry name" value="NAD(P)-binding Rossmann-like Domain"/>
    <property type="match status" value="1"/>
</dbReference>
<dbReference type="AlphaFoldDB" id="A0A1B8GJI0"/>
<dbReference type="OrthoDB" id="1731983at2759"/>
<evidence type="ECO:0000313" key="2">
    <source>
        <dbReference type="EMBL" id="OBT96000.1"/>
    </source>
</evidence>
<gene>
    <name evidence="2" type="ORF">VE01_06773</name>
</gene>
<dbReference type="SUPFAM" id="SSF51735">
    <property type="entry name" value="NAD(P)-binding Rossmann-fold domains"/>
    <property type="match status" value="1"/>
</dbReference>
<dbReference type="GeneID" id="28840159"/>
<feature type="domain" description="PRISE-like Rossmann-fold" evidence="1">
    <location>
        <begin position="59"/>
        <end position="269"/>
    </location>
</feature>
<organism evidence="2 3">
    <name type="scientific">Pseudogymnoascus verrucosus</name>
    <dbReference type="NCBI Taxonomy" id="342668"/>
    <lineage>
        <taxon>Eukaryota</taxon>
        <taxon>Fungi</taxon>
        <taxon>Dikarya</taxon>
        <taxon>Ascomycota</taxon>
        <taxon>Pezizomycotina</taxon>
        <taxon>Leotiomycetes</taxon>
        <taxon>Thelebolales</taxon>
        <taxon>Thelebolaceae</taxon>
        <taxon>Pseudogymnoascus</taxon>
    </lineage>
</organism>
<dbReference type="Pfam" id="PF22917">
    <property type="entry name" value="PRISE"/>
    <property type="match status" value="1"/>
</dbReference>
<dbReference type="InterPro" id="IPR036291">
    <property type="entry name" value="NAD(P)-bd_dom_sf"/>
</dbReference>